<gene>
    <name evidence="7" type="ORF">M972_111350</name>
</gene>
<organism evidence="7 8">
    <name type="scientific">Acetivibrio thermocellus AD2</name>
    <dbReference type="NCBI Taxonomy" id="1138384"/>
    <lineage>
        <taxon>Bacteria</taxon>
        <taxon>Bacillati</taxon>
        <taxon>Bacillota</taxon>
        <taxon>Clostridia</taxon>
        <taxon>Eubacteriales</taxon>
        <taxon>Oscillospiraceae</taxon>
        <taxon>Acetivibrio</taxon>
    </lineage>
</organism>
<dbReference type="RefSeq" id="WP_003518588.1">
    <property type="nucleotide sequence ID" value="NZ_CP013828.1"/>
</dbReference>
<proteinExistence type="inferred from homology"/>
<dbReference type="SUPFAM" id="SSF53659">
    <property type="entry name" value="Isocitrate/Isopropylmalate dehydrogenase-like"/>
    <property type="match status" value="1"/>
</dbReference>
<comment type="subunit">
    <text evidence="3">Homodimer.</text>
</comment>
<dbReference type="NCBIfam" id="TIGR00557">
    <property type="entry name" value="pdxA"/>
    <property type="match status" value="1"/>
</dbReference>
<evidence type="ECO:0000256" key="6">
    <source>
        <dbReference type="ARBA" id="ARBA00023027"/>
    </source>
</evidence>
<comment type="similarity">
    <text evidence="2">Belongs to the PdxA family. PdxA2 subfamily.</text>
</comment>
<keyword evidence="4" id="KW-0479">Metal-binding</keyword>
<reference evidence="7 8" key="1">
    <citation type="submission" date="2017-09" db="EMBL/GenBank/DDBJ databases">
        <title>Evaluation of Pacific Biosciences Sequencing Technology to Finishing C. thermocellum Genome Sequences.</title>
        <authorList>
            <person name="Brown S."/>
        </authorList>
    </citation>
    <scope>NUCLEOTIDE SEQUENCE [LARGE SCALE GENOMIC DNA]</scope>
    <source>
        <strain evidence="7 8">AD2</strain>
    </source>
</reference>
<keyword evidence="6" id="KW-0520">NAD</keyword>
<dbReference type="Pfam" id="PF04166">
    <property type="entry name" value="PdxA"/>
    <property type="match status" value="1"/>
</dbReference>
<evidence type="ECO:0000313" key="8">
    <source>
        <dbReference type="Proteomes" id="UP000223596"/>
    </source>
</evidence>
<evidence type="ECO:0000256" key="3">
    <source>
        <dbReference type="ARBA" id="ARBA00011738"/>
    </source>
</evidence>
<evidence type="ECO:0000256" key="1">
    <source>
        <dbReference type="ARBA" id="ARBA00001968"/>
    </source>
</evidence>
<dbReference type="NCBIfam" id="NF002992">
    <property type="entry name" value="PRK03743.1"/>
    <property type="match status" value="1"/>
</dbReference>
<dbReference type="GO" id="GO:0016491">
    <property type="term" value="F:oxidoreductase activity"/>
    <property type="evidence" value="ECO:0007669"/>
    <property type="project" value="UniProtKB-KW"/>
</dbReference>
<dbReference type="AlphaFoldDB" id="A0AB36TF73"/>
<comment type="cofactor">
    <cofactor evidence="1">
        <name>a divalent metal cation</name>
        <dbReference type="ChEBI" id="CHEBI:60240"/>
    </cofactor>
</comment>
<dbReference type="EMBL" id="PDBW01000001">
    <property type="protein sequence ID" value="PFH02569.1"/>
    <property type="molecule type" value="Genomic_DNA"/>
</dbReference>
<dbReference type="GO" id="GO:0051287">
    <property type="term" value="F:NAD binding"/>
    <property type="evidence" value="ECO:0007669"/>
    <property type="project" value="InterPro"/>
</dbReference>
<comment type="caution">
    <text evidence="7">The sequence shown here is derived from an EMBL/GenBank/DDBJ whole genome shotgun (WGS) entry which is preliminary data.</text>
</comment>
<dbReference type="GeneID" id="35802952"/>
<dbReference type="InterPro" id="IPR005255">
    <property type="entry name" value="PdxA_fam"/>
</dbReference>
<dbReference type="Proteomes" id="UP000223596">
    <property type="component" value="Unassembled WGS sequence"/>
</dbReference>
<accession>A0AB36TF73</accession>
<evidence type="ECO:0000256" key="4">
    <source>
        <dbReference type="ARBA" id="ARBA00022723"/>
    </source>
</evidence>
<evidence type="ECO:0000256" key="5">
    <source>
        <dbReference type="ARBA" id="ARBA00023002"/>
    </source>
</evidence>
<evidence type="ECO:0000313" key="7">
    <source>
        <dbReference type="EMBL" id="PFH02569.1"/>
    </source>
</evidence>
<dbReference type="PANTHER" id="PTHR30004:SF6">
    <property type="entry name" value="D-THREONATE 4-PHOSPHATE DEHYDROGENASE"/>
    <property type="match status" value="1"/>
</dbReference>
<name>A0AB36TF73_ACETH</name>
<dbReference type="GO" id="GO:0046872">
    <property type="term" value="F:metal ion binding"/>
    <property type="evidence" value="ECO:0007669"/>
    <property type="project" value="UniProtKB-KW"/>
</dbReference>
<dbReference type="Gene3D" id="3.40.718.10">
    <property type="entry name" value="Isopropylmalate Dehydrogenase"/>
    <property type="match status" value="1"/>
</dbReference>
<protein>
    <submittedName>
        <fullName evidence="7">4-hydroxythreonine-4-phosphate dehydrogenase</fullName>
    </submittedName>
</protein>
<sequence length="340" mass="36555">MDKPIIGVPLGDIAGIGPEIVVKALKEESIYRFLTPVVIGSKDAICQALEICGLDSRINVVDETLSKVVSDSSTINLVDTGNIGVAGIKMGQVQAQCGKAAFDYIKRTVELAMDGKIDAVATTPINKESLKMAGIDYIGHTEILAGLTGTKDPLTMFEVGNLRIFFLSRHVSLRQACDLVTKERVLDYIERCTRALKLLGISEGTMAVAGLNPHSGENGLFGREEVDFVVPAIKEAILKGYRVEGPIGADSVFYLASKGKYNSVLSLYHDQGHIAAKTLDFERTISVTIGLPFLRTSVDHGTAFDIAGTGKASAVSMVEALLVAGKYARNYKVNYKNNIL</sequence>
<keyword evidence="5" id="KW-0560">Oxidoreductase</keyword>
<evidence type="ECO:0000256" key="2">
    <source>
        <dbReference type="ARBA" id="ARBA00009464"/>
    </source>
</evidence>
<dbReference type="PANTHER" id="PTHR30004">
    <property type="entry name" value="4-HYDROXYTHREONINE-4-PHOSPHATE DEHYDROGENASE"/>
    <property type="match status" value="1"/>
</dbReference>